<dbReference type="EMBL" id="AZIM01005704">
    <property type="protein sequence ID" value="ETE59283.1"/>
    <property type="molecule type" value="Genomic_DNA"/>
</dbReference>
<accession>V8NCA8</accession>
<dbReference type="InterPro" id="IPR043504">
    <property type="entry name" value="Peptidase_S1_PA_chymotrypsin"/>
</dbReference>
<dbReference type="PANTHER" id="PTHR24257">
    <property type="entry name" value="CHYMOTRYPSIN-LIKE ELASTASE FAMILY MEMBER"/>
    <property type="match status" value="1"/>
</dbReference>
<dbReference type="InterPro" id="IPR001314">
    <property type="entry name" value="Peptidase_S1A"/>
</dbReference>
<dbReference type="AlphaFoldDB" id="V8NCA8"/>
<dbReference type="OrthoDB" id="10061449at2759"/>
<reference evidence="4 5" key="1">
    <citation type="journal article" date="2013" name="Proc. Natl. Acad. Sci. U.S.A.">
        <title>The king cobra genome reveals dynamic gene evolution and adaptation in the snake venom system.</title>
        <authorList>
            <person name="Vonk F.J."/>
            <person name="Casewell N.R."/>
            <person name="Henkel C.V."/>
            <person name="Heimberg A.M."/>
            <person name="Jansen H.J."/>
            <person name="McCleary R.J."/>
            <person name="Kerkkamp H.M."/>
            <person name="Vos R.A."/>
            <person name="Guerreiro I."/>
            <person name="Calvete J.J."/>
            <person name="Wuster W."/>
            <person name="Woods A.E."/>
            <person name="Logan J.M."/>
            <person name="Harrison R.A."/>
            <person name="Castoe T.A."/>
            <person name="de Koning A.P."/>
            <person name="Pollock D.D."/>
            <person name="Yandell M."/>
            <person name="Calderon D."/>
            <person name="Renjifo C."/>
            <person name="Currier R.B."/>
            <person name="Salgado D."/>
            <person name="Pla D."/>
            <person name="Sanz L."/>
            <person name="Hyder A.S."/>
            <person name="Ribeiro J.M."/>
            <person name="Arntzen J.W."/>
            <person name="van den Thillart G.E."/>
            <person name="Boetzer M."/>
            <person name="Pirovano W."/>
            <person name="Dirks R.P."/>
            <person name="Spaink H.P."/>
            <person name="Duboule D."/>
            <person name="McGlinn E."/>
            <person name="Kini R.M."/>
            <person name="Richardson M.K."/>
        </authorList>
    </citation>
    <scope>NUCLEOTIDE SEQUENCE</scope>
    <source>
        <tissue evidence="4">Blood</tissue>
    </source>
</reference>
<dbReference type="PANTHER" id="PTHR24257:SF22">
    <property type="entry name" value="CHYMOTRYPSIN-LIKE ELASTASE FAMILY MEMBER 3B"/>
    <property type="match status" value="1"/>
</dbReference>
<dbReference type="Proteomes" id="UP000018936">
    <property type="component" value="Unassembled WGS sequence"/>
</dbReference>
<dbReference type="Pfam" id="PF00089">
    <property type="entry name" value="Trypsin"/>
    <property type="match status" value="2"/>
</dbReference>
<comment type="similarity">
    <text evidence="1">Belongs to the peptidase S1 family. Snake venom subfamily.</text>
</comment>
<dbReference type="SMART" id="SM00020">
    <property type="entry name" value="Tryp_SPc"/>
    <property type="match status" value="1"/>
</dbReference>
<proteinExistence type="inferred from homology"/>
<dbReference type="GO" id="GO:0035821">
    <property type="term" value="P:modulation of process of another organism"/>
    <property type="evidence" value="ECO:0007669"/>
    <property type="project" value="UniProtKB-ARBA"/>
</dbReference>
<dbReference type="PRINTS" id="PR00722">
    <property type="entry name" value="CHYMOTRYPSIN"/>
</dbReference>
<dbReference type="PROSITE" id="PS50240">
    <property type="entry name" value="TRYPSIN_DOM"/>
    <property type="match status" value="1"/>
</dbReference>
<dbReference type="GO" id="GO:0005615">
    <property type="term" value="C:extracellular space"/>
    <property type="evidence" value="ECO:0007669"/>
    <property type="project" value="TreeGrafter"/>
</dbReference>
<gene>
    <name evidence="4" type="ORF">L345_14992</name>
</gene>
<dbReference type="SUPFAM" id="SSF50494">
    <property type="entry name" value="Trypsin-like serine proteases"/>
    <property type="match status" value="2"/>
</dbReference>
<dbReference type="GO" id="GO:0006508">
    <property type="term" value="P:proteolysis"/>
    <property type="evidence" value="ECO:0007669"/>
    <property type="project" value="InterPro"/>
</dbReference>
<evidence type="ECO:0000313" key="5">
    <source>
        <dbReference type="Proteomes" id="UP000018936"/>
    </source>
</evidence>
<dbReference type="InterPro" id="IPR033116">
    <property type="entry name" value="TRYPSIN_SER"/>
</dbReference>
<feature type="non-terminal residue" evidence="4">
    <location>
        <position position="265"/>
    </location>
</feature>
<dbReference type="InterPro" id="IPR050850">
    <property type="entry name" value="Peptidase_S1_Elastase_sf"/>
</dbReference>
<sequence length="265" mass="28906">MPFLTAGPGRCPCNSRLETPSTTTVGGASSTPTGPHIQYRVVLGEYNLAKLESPEQQILINPEDIFVHPSWKLNCITCGNDIALIKLSRPAILNDKVQLAFVDGWGCNTLKKPTVFTRVSAFIPWIEQFRYKVVLGEYNMVKVENPEQEILINPGDIFVHPGWNPNCISCGPFCQSWTMHIAPSQTGGGPPSSRAWCVPVGTSKLAATVHSTFQGDSGGPLNCPAADGRWYVNGVASFVSAWGCNTLQKPTVFTRVSAFIPWIEQ</sequence>
<dbReference type="PROSITE" id="PS00135">
    <property type="entry name" value="TRYPSIN_SER"/>
    <property type="match status" value="1"/>
</dbReference>
<dbReference type="InterPro" id="IPR009003">
    <property type="entry name" value="Peptidase_S1_PA"/>
</dbReference>
<evidence type="ECO:0000259" key="3">
    <source>
        <dbReference type="PROSITE" id="PS50240"/>
    </source>
</evidence>
<feature type="domain" description="Peptidase S1" evidence="3">
    <location>
        <begin position="1"/>
        <end position="265"/>
    </location>
</feature>
<organism evidence="4 5">
    <name type="scientific">Ophiophagus hannah</name>
    <name type="common">King cobra</name>
    <name type="synonym">Naja hannah</name>
    <dbReference type="NCBI Taxonomy" id="8665"/>
    <lineage>
        <taxon>Eukaryota</taxon>
        <taxon>Metazoa</taxon>
        <taxon>Chordata</taxon>
        <taxon>Craniata</taxon>
        <taxon>Vertebrata</taxon>
        <taxon>Euteleostomi</taxon>
        <taxon>Lepidosauria</taxon>
        <taxon>Squamata</taxon>
        <taxon>Bifurcata</taxon>
        <taxon>Unidentata</taxon>
        <taxon>Episquamata</taxon>
        <taxon>Toxicofera</taxon>
        <taxon>Serpentes</taxon>
        <taxon>Colubroidea</taxon>
        <taxon>Elapidae</taxon>
        <taxon>Elapinae</taxon>
        <taxon>Ophiophagus</taxon>
    </lineage>
</organism>
<protein>
    <recommendedName>
        <fullName evidence="3">Peptidase S1 domain-containing protein</fullName>
    </recommendedName>
</protein>
<keyword evidence="5" id="KW-1185">Reference proteome</keyword>
<dbReference type="Gene3D" id="2.40.10.10">
    <property type="entry name" value="Trypsin-like serine proteases"/>
    <property type="match status" value="2"/>
</dbReference>
<evidence type="ECO:0000313" key="4">
    <source>
        <dbReference type="EMBL" id="ETE59283.1"/>
    </source>
</evidence>
<comment type="caution">
    <text evidence="4">The sequence shown here is derived from an EMBL/GenBank/DDBJ whole genome shotgun (WGS) entry which is preliminary data.</text>
</comment>
<evidence type="ECO:0000256" key="1">
    <source>
        <dbReference type="ARBA" id="ARBA00009228"/>
    </source>
</evidence>
<keyword evidence="2" id="KW-1015">Disulfide bond</keyword>
<dbReference type="InterPro" id="IPR001254">
    <property type="entry name" value="Trypsin_dom"/>
</dbReference>
<name>V8NCA8_OPHHA</name>
<evidence type="ECO:0000256" key="2">
    <source>
        <dbReference type="ARBA" id="ARBA00023157"/>
    </source>
</evidence>
<dbReference type="GO" id="GO:0004252">
    <property type="term" value="F:serine-type endopeptidase activity"/>
    <property type="evidence" value="ECO:0007669"/>
    <property type="project" value="InterPro"/>
</dbReference>